<dbReference type="AlphaFoldDB" id="A0A0N4XZX6"/>
<evidence type="ECO:0000313" key="2">
    <source>
        <dbReference type="Proteomes" id="UP000271162"/>
    </source>
</evidence>
<gene>
    <name evidence="1" type="ORF">NBR_LOCUS8785</name>
</gene>
<dbReference type="WBParaSite" id="NBR_0000878401-mRNA-1">
    <property type="protein sequence ID" value="NBR_0000878401-mRNA-1"/>
    <property type="gene ID" value="NBR_0000878401"/>
</dbReference>
<name>A0A0N4XZX6_NIPBR</name>
<evidence type="ECO:0000313" key="1">
    <source>
        <dbReference type="EMBL" id="VDL72374.1"/>
    </source>
</evidence>
<reference evidence="1 2" key="2">
    <citation type="submission" date="2018-11" db="EMBL/GenBank/DDBJ databases">
        <authorList>
            <consortium name="Pathogen Informatics"/>
        </authorList>
    </citation>
    <scope>NUCLEOTIDE SEQUENCE [LARGE SCALE GENOMIC DNA]</scope>
</reference>
<keyword evidence="2" id="KW-1185">Reference proteome</keyword>
<proteinExistence type="predicted"/>
<evidence type="ECO:0000313" key="3">
    <source>
        <dbReference type="WBParaSite" id="NBR_0000878401-mRNA-1"/>
    </source>
</evidence>
<accession>A0A0N4XZX6</accession>
<dbReference type="Proteomes" id="UP000271162">
    <property type="component" value="Unassembled WGS sequence"/>
</dbReference>
<dbReference type="EMBL" id="UYSL01020052">
    <property type="protein sequence ID" value="VDL72374.1"/>
    <property type="molecule type" value="Genomic_DNA"/>
</dbReference>
<reference evidence="3" key="1">
    <citation type="submission" date="2017-02" db="UniProtKB">
        <authorList>
            <consortium name="WormBaseParasite"/>
        </authorList>
    </citation>
    <scope>IDENTIFICATION</scope>
</reference>
<protein>
    <submittedName>
        <fullName evidence="3">Pecanex-like protein</fullName>
    </submittedName>
</protein>
<organism evidence="3">
    <name type="scientific">Nippostrongylus brasiliensis</name>
    <name type="common">Rat hookworm</name>
    <dbReference type="NCBI Taxonomy" id="27835"/>
    <lineage>
        <taxon>Eukaryota</taxon>
        <taxon>Metazoa</taxon>
        <taxon>Ecdysozoa</taxon>
        <taxon>Nematoda</taxon>
        <taxon>Chromadorea</taxon>
        <taxon>Rhabditida</taxon>
        <taxon>Rhabditina</taxon>
        <taxon>Rhabditomorpha</taxon>
        <taxon>Strongyloidea</taxon>
        <taxon>Heligmosomidae</taxon>
        <taxon>Nippostrongylus</taxon>
    </lineage>
</organism>
<sequence length="104" mass="11867">MDFGRSALKIQDVVDAINLFLQILLALYCRHTLRRFIKAGNDNACLLFLNSLGDPAVNFSFEHGNVMFDEWVLVDFIGFLQDFLSRWTRELAVDPGSSPQRCIV</sequence>